<name>A0A397D7T9_APHAT</name>
<reference evidence="1 2" key="1">
    <citation type="submission" date="2018-08" db="EMBL/GenBank/DDBJ databases">
        <title>Aphanomyces genome sequencing and annotation.</title>
        <authorList>
            <person name="Minardi D."/>
            <person name="Oidtmann B."/>
            <person name="Van Der Giezen M."/>
            <person name="Studholme D.J."/>
        </authorList>
    </citation>
    <scope>NUCLEOTIDE SEQUENCE [LARGE SCALE GENOMIC DNA]</scope>
    <source>
        <strain evidence="1 2">D2</strain>
    </source>
</reference>
<sequence>MGKEALSHEIVLQDVRKKSWNAMAELARRKAEGLTMGCRSTPCGSQVGNAANDFLKSQQIKCTTVAIRHRIRTSLRSEAMGPIDVFERAETIEFCSLYLSIYFEIPACSMCLVVGMGHDSIVSTSDKLSGNIHVSYGISLSGTHICRALGSSRKLHLCKS</sequence>
<accession>A0A397D7T9</accession>
<comment type="caution">
    <text evidence="1">The sequence shown here is derived from an EMBL/GenBank/DDBJ whole genome shotgun (WGS) entry which is preliminary data.</text>
</comment>
<evidence type="ECO:0000313" key="2">
    <source>
        <dbReference type="Proteomes" id="UP000266643"/>
    </source>
</evidence>
<proteinExistence type="predicted"/>
<dbReference type="AlphaFoldDB" id="A0A397D7T9"/>
<dbReference type="VEuPathDB" id="FungiDB:H257_09408"/>
<organism evidence="1 2">
    <name type="scientific">Aphanomyces astaci</name>
    <name type="common">Crayfish plague agent</name>
    <dbReference type="NCBI Taxonomy" id="112090"/>
    <lineage>
        <taxon>Eukaryota</taxon>
        <taxon>Sar</taxon>
        <taxon>Stramenopiles</taxon>
        <taxon>Oomycota</taxon>
        <taxon>Saprolegniomycetes</taxon>
        <taxon>Saprolegniales</taxon>
        <taxon>Verrucalvaceae</taxon>
        <taxon>Aphanomyces</taxon>
    </lineage>
</organism>
<evidence type="ECO:0000313" key="1">
    <source>
        <dbReference type="EMBL" id="RHY60341.1"/>
    </source>
</evidence>
<dbReference type="Proteomes" id="UP000266643">
    <property type="component" value="Unassembled WGS sequence"/>
</dbReference>
<dbReference type="EMBL" id="QUTD01005658">
    <property type="protein sequence ID" value="RHY60341.1"/>
    <property type="molecule type" value="Genomic_DNA"/>
</dbReference>
<gene>
    <name evidence="1" type="ORF">DYB30_004113</name>
</gene>
<protein>
    <submittedName>
        <fullName evidence="1">Uncharacterized protein</fullName>
    </submittedName>
</protein>